<keyword evidence="3" id="KW-0731">Sigma factor</keyword>
<dbReference type="InterPro" id="IPR011517">
    <property type="entry name" value="RNA_pol_sigma70_ECF-like"/>
</dbReference>
<dbReference type="SUPFAM" id="SSF88946">
    <property type="entry name" value="Sigma2 domain of RNA polymerase sigma factors"/>
    <property type="match status" value="1"/>
</dbReference>
<keyword evidence="7" id="KW-1185">Reference proteome</keyword>
<dbReference type="PANTHER" id="PTHR43133:SF39">
    <property type="entry name" value="SIMILAR TO RNA POLYMERASE SIGMA-E FACTOR"/>
    <property type="match status" value="1"/>
</dbReference>
<evidence type="ECO:0000313" key="7">
    <source>
        <dbReference type="Proteomes" id="UP001207930"/>
    </source>
</evidence>
<dbReference type="RefSeq" id="WP_264500233.1">
    <property type="nucleotide sequence ID" value="NZ_JAPDDS010000003.1"/>
</dbReference>
<dbReference type="PANTHER" id="PTHR43133">
    <property type="entry name" value="RNA POLYMERASE ECF-TYPE SIGMA FACTO"/>
    <property type="match status" value="1"/>
</dbReference>
<evidence type="ECO:0000256" key="1">
    <source>
        <dbReference type="ARBA" id="ARBA00010641"/>
    </source>
</evidence>
<keyword evidence="2" id="KW-0805">Transcription regulation</keyword>
<evidence type="ECO:0000256" key="4">
    <source>
        <dbReference type="ARBA" id="ARBA00023163"/>
    </source>
</evidence>
<gene>
    <name evidence="6" type="ORF">OKA04_05980</name>
</gene>
<organism evidence="6 7">
    <name type="scientific">Luteolibacter flavescens</name>
    <dbReference type="NCBI Taxonomy" id="1859460"/>
    <lineage>
        <taxon>Bacteria</taxon>
        <taxon>Pseudomonadati</taxon>
        <taxon>Verrucomicrobiota</taxon>
        <taxon>Verrucomicrobiia</taxon>
        <taxon>Verrucomicrobiales</taxon>
        <taxon>Verrucomicrobiaceae</taxon>
        <taxon>Luteolibacter</taxon>
    </lineage>
</organism>
<dbReference type="Pfam" id="PF07638">
    <property type="entry name" value="Sigma70_ECF"/>
    <property type="match status" value="1"/>
</dbReference>
<evidence type="ECO:0000259" key="5">
    <source>
        <dbReference type="Pfam" id="PF07638"/>
    </source>
</evidence>
<evidence type="ECO:0000256" key="2">
    <source>
        <dbReference type="ARBA" id="ARBA00023015"/>
    </source>
</evidence>
<dbReference type="InterPro" id="IPR036388">
    <property type="entry name" value="WH-like_DNA-bd_sf"/>
</dbReference>
<dbReference type="InterPro" id="IPR013324">
    <property type="entry name" value="RNA_pol_sigma_r3/r4-like"/>
</dbReference>
<dbReference type="Gene3D" id="1.10.10.10">
    <property type="entry name" value="Winged helix-like DNA-binding domain superfamily/Winged helix DNA-binding domain"/>
    <property type="match status" value="1"/>
</dbReference>
<protein>
    <submittedName>
        <fullName evidence="6">ECF-type sigma factor</fullName>
    </submittedName>
</protein>
<feature type="domain" description="RNA polymerase sigma-70 ECF-like HTH" evidence="5">
    <location>
        <begin position="11"/>
        <end position="190"/>
    </location>
</feature>
<evidence type="ECO:0000256" key="3">
    <source>
        <dbReference type="ARBA" id="ARBA00023082"/>
    </source>
</evidence>
<keyword evidence="4" id="KW-0804">Transcription</keyword>
<proteinExistence type="inferred from homology"/>
<name>A0ABT3FLE1_9BACT</name>
<dbReference type="InterPro" id="IPR013325">
    <property type="entry name" value="RNA_pol_sigma_r2"/>
</dbReference>
<dbReference type="InterPro" id="IPR014284">
    <property type="entry name" value="RNA_pol_sigma-70_dom"/>
</dbReference>
<dbReference type="EMBL" id="JAPDDS010000003">
    <property type="protein sequence ID" value="MCW1884272.1"/>
    <property type="molecule type" value="Genomic_DNA"/>
</dbReference>
<comment type="similarity">
    <text evidence="1">Belongs to the sigma-70 factor family. ECF subfamily.</text>
</comment>
<dbReference type="InterPro" id="IPR039425">
    <property type="entry name" value="RNA_pol_sigma-70-like"/>
</dbReference>
<comment type="caution">
    <text evidence="6">The sequence shown here is derived from an EMBL/GenBank/DDBJ whole genome shotgun (WGS) entry which is preliminary data.</text>
</comment>
<sequence>MAQTQETGGDQITRVLHAACEGDKQAAEDLIPLVYGELRKLAAWRLRQEAEAPTLQATALVHEAFLKLSPGEPRWEGNRHFFSAAAEAMRRILIDRARYRQAVRHGGGLQRTGFAEDAIAVPVAQDDEILAIHGILDRFALIEPRKAEVVKLRYFVGMTIEETAEALGISTPTAKRDWLYARAWLFRELHRDD</sequence>
<dbReference type="NCBIfam" id="TIGR02937">
    <property type="entry name" value="sigma70-ECF"/>
    <property type="match status" value="1"/>
</dbReference>
<dbReference type="NCBIfam" id="TIGR02999">
    <property type="entry name" value="Sig-70_X6"/>
    <property type="match status" value="1"/>
</dbReference>
<accession>A0ABT3FLE1</accession>
<dbReference type="Proteomes" id="UP001207930">
    <property type="component" value="Unassembled WGS sequence"/>
</dbReference>
<reference evidence="6 7" key="1">
    <citation type="submission" date="2022-10" db="EMBL/GenBank/DDBJ databases">
        <title>Luteolibacter flavescens strain MCCC 1K03193, whole genome shotgun sequencing project.</title>
        <authorList>
            <person name="Zhao G."/>
            <person name="Shen L."/>
        </authorList>
    </citation>
    <scope>NUCLEOTIDE SEQUENCE [LARGE SCALE GENOMIC DNA]</scope>
    <source>
        <strain evidence="6 7">MCCC 1K03193</strain>
    </source>
</reference>
<dbReference type="InterPro" id="IPR053812">
    <property type="entry name" value="HTH_Sigma70_ECF-like"/>
</dbReference>
<dbReference type="SUPFAM" id="SSF88659">
    <property type="entry name" value="Sigma3 and sigma4 domains of RNA polymerase sigma factors"/>
    <property type="match status" value="1"/>
</dbReference>
<evidence type="ECO:0000313" key="6">
    <source>
        <dbReference type="EMBL" id="MCW1884272.1"/>
    </source>
</evidence>